<dbReference type="Gene3D" id="3.30.530.20">
    <property type="match status" value="1"/>
</dbReference>
<dbReference type="InterPro" id="IPR028347">
    <property type="entry name" value="START_dom_prot"/>
</dbReference>
<comment type="caution">
    <text evidence="2">The sequence shown here is derived from an EMBL/GenBank/DDBJ whole genome shotgun (WGS) entry which is preliminary data.</text>
</comment>
<dbReference type="PANTHER" id="PTHR19308">
    <property type="entry name" value="PHOSPHATIDYLCHOLINE TRANSFER PROTEIN"/>
    <property type="match status" value="1"/>
</dbReference>
<evidence type="ECO:0000259" key="1">
    <source>
        <dbReference type="PROSITE" id="PS50848"/>
    </source>
</evidence>
<dbReference type="SUPFAM" id="SSF55961">
    <property type="entry name" value="Bet v1-like"/>
    <property type="match status" value="1"/>
</dbReference>
<dbReference type="GO" id="GO:0005737">
    <property type="term" value="C:cytoplasm"/>
    <property type="evidence" value="ECO:0007669"/>
    <property type="project" value="UniProtKB-ARBA"/>
</dbReference>
<name>A0A3M9MRS6_9BACT</name>
<protein>
    <recommendedName>
        <fullName evidence="1">START domain-containing protein</fullName>
    </recommendedName>
</protein>
<evidence type="ECO:0000313" key="3">
    <source>
        <dbReference type="Proteomes" id="UP000271010"/>
    </source>
</evidence>
<dbReference type="InterPro" id="IPR023393">
    <property type="entry name" value="START-like_dom_sf"/>
</dbReference>
<dbReference type="AlphaFoldDB" id="A0A3M9MRS6"/>
<dbReference type="OrthoDB" id="5734556at2"/>
<gene>
    <name evidence="2" type="ORF">EFA69_17610</name>
</gene>
<reference evidence="2 3" key="1">
    <citation type="submission" date="2018-11" db="EMBL/GenBank/DDBJ databases">
        <title>Rufibacter latericius sp. nov., isolated from water in Baiyang Lake.</title>
        <authorList>
            <person name="Yang Y."/>
        </authorList>
    </citation>
    <scope>NUCLEOTIDE SEQUENCE [LARGE SCALE GENOMIC DNA]</scope>
    <source>
        <strain evidence="2 3">MCC P1</strain>
    </source>
</reference>
<dbReference type="PANTHER" id="PTHR19308:SF14">
    <property type="entry name" value="START DOMAIN-CONTAINING PROTEIN"/>
    <property type="match status" value="1"/>
</dbReference>
<feature type="domain" description="START" evidence="1">
    <location>
        <begin position="47"/>
        <end position="230"/>
    </location>
</feature>
<accession>A0A3M9MRS6</accession>
<organism evidence="2 3">
    <name type="scientific">Rufibacter immobilis</name>
    <dbReference type="NCBI Taxonomy" id="1348778"/>
    <lineage>
        <taxon>Bacteria</taxon>
        <taxon>Pseudomonadati</taxon>
        <taxon>Bacteroidota</taxon>
        <taxon>Cytophagia</taxon>
        <taxon>Cytophagales</taxon>
        <taxon>Hymenobacteraceae</taxon>
        <taxon>Rufibacter</taxon>
    </lineage>
</organism>
<dbReference type="Proteomes" id="UP000271010">
    <property type="component" value="Unassembled WGS sequence"/>
</dbReference>
<dbReference type="InterPro" id="IPR002913">
    <property type="entry name" value="START_lipid-bd_dom"/>
</dbReference>
<dbReference type="Pfam" id="PF01852">
    <property type="entry name" value="START"/>
    <property type="match status" value="1"/>
</dbReference>
<dbReference type="PIRSF" id="PIRSF039033">
    <property type="entry name" value="START_dom"/>
    <property type="match status" value="1"/>
</dbReference>
<keyword evidence="3" id="KW-1185">Reference proteome</keyword>
<evidence type="ECO:0000313" key="2">
    <source>
        <dbReference type="EMBL" id="RNI27905.1"/>
    </source>
</evidence>
<dbReference type="EMBL" id="RJJE01000017">
    <property type="protein sequence ID" value="RNI27905.1"/>
    <property type="molecule type" value="Genomic_DNA"/>
</dbReference>
<dbReference type="PROSITE" id="PS50848">
    <property type="entry name" value="START"/>
    <property type="match status" value="1"/>
</dbReference>
<dbReference type="GO" id="GO:0008289">
    <property type="term" value="F:lipid binding"/>
    <property type="evidence" value="ECO:0007669"/>
    <property type="project" value="InterPro"/>
</dbReference>
<sequence>MTWSLGWFLSLRNKRILNFRCKDRAKRWHALLACWLCLVCVTPLAAQEKWDLRKDTDGIAVYTRNLAQAAVKEIKVICELPGTTAQLVNMLKDVERHQNWVYLNRKTQLLQKKNPNRLVYYTEADLPWPLTDRDMVVEAVFSPISQNQQARVEVRSVSGYVPEKEDFVRIPSSLAVWEISTVAKDRIKVVYTFSVNPGGSVPAWLVNATVATGPHKTFQNLRKLLQKQPNP</sequence>
<dbReference type="InterPro" id="IPR051213">
    <property type="entry name" value="START_lipid_transfer"/>
</dbReference>
<proteinExistence type="predicted"/>